<dbReference type="EMBL" id="FUEZ01000004">
    <property type="protein sequence ID" value="SPM40888.1"/>
    <property type="molecule type" value="Genomic_DNA"/>
</dbReference>
<dbReference type="Gene3D" id="3.20.20.30">
    <property type="entry name" value="Luciferase-like domain"/>
    <property type="match status" value="1"/>
</dbReference>
<protein>
    <submittedName>
        <fullName evidence="3">Luciferase</fullName>
    </submittedName>
</protein>
<accession>A0A2U3PAV1</accession>
<dbReference type="AlphaFoldDB" id="A0A2U3PAV1"/>
<dbReference type="PANTHER" id="PTHR43244">
    <property type="match status" value="1"/>
</dbReference>
<feature type="domain" description="Luciferase-like" evidence="2">
    <location>
        <begin position="18"/>
        <end position="342"/>
    </location>
</feature>
<dbReference type="OrthoDB" id="4663231at2"/>
<dbReference type="RefSeq" id="WP_077079599.1">
    <property type="nucleotide sequence ID" value="NZ_FUEZ01000004.1"/>
</dbReference>
<dbReference type="Pfam" id="PF00296">
    <property type="entry name" value="Bac_luciferase"/>
    <property type="match status" value="1"/>
</dbReference>
<keyword evidence="4" id="KW-1185">Reference proteome</keyword>
<evidence type="ECO:0000313" key="3">
    <source>
        <dbReference type="EMBL" id="SPM40888.1"/>
    </source>
</evidence>
<name>A0A2U3PAV1_9MYCO</name>
<evidence type="ECO:0000256" key="1">
    <source>
        <dbReference type="ARBA" id="ARBA00023002"/>
    </source>
</evidence>
<gene>
    <name evidence="3" type="ORF">MNAB215_3089</name>
</gene>
<reference evidence="3 4" key="1">
    <citation type="submission" date="2017-01" db="EMBL/GenBank/DDBJ databases">
        <authorList>
            <consortium name="Urmite Genomes"/>
        </authorList>
    </citation>
    <scope>NUCLEOTIDE SEQUENCE [LARGE SCALE GENOMIC DNA]</scope>
    <source>
        <strain evidence="3 4">AB215</strain>
    </source>
</reference>
<evidence type="ECO:0000259" key="2">
    <source>
        <dbReference type="Pfam" id="PF00296"/>
    </source>
</evidence>
<dbReference type="PANTHER" id="PTHR43244:SF1">
    <property type="entry name" value="5,10-METHYLENETETRAHYDROMETHANOPTERIN REDUCTASE"/>
    <property type="match status" value="1"/>
</dbReference>
<sequence length="395" mass="42819">MEIGVYGVHFPPFELATGAAAGAEAAGMDFIIYGDQLCFTHPSSLWTPDITDVATLLPTFNAFMDAGPIIAAAAAQTSTIKFHYGVIDAVRRPPSVIAQSLLTLDHATKGRVRLLLANGENKQMKPYGIARKGANEKLSDSLRMVQKFLRTTDPVSDEGIVWKHKDAIVAVHPYGDTPPPVYVAGGGPEVLELIGKYADGWFTYIPGASEDTPERFAEDVATVREHAERAGRDPGSIKISVTMITVLDEDEANLAELREHPFVLWNTMLATPTSATYTRWGLTHPYGENWMFSRDCIPPWISREEALDVCARTPREAIDKVQFVGTSAQVLERLAPYLDLGVIDELSLVNYAELCGVKYMASAGEAIVALLSKVKGIEPATGPGVTTLVTEGLST</sequence>
<dbReference type="STRING" id="1841861.GCA_900157365_01409"/>
<keyword evidence="1" id="KW-0560">Oxidoreductase</keyword>
<dbReference type="InterPro" id="IPR050564">
    <property type="entry name" value="F420-G6PD/mer"/>
</dbReference>
<dbReference type="Proteomes" id="UP000240424">
    <property type="component" value="Unassembled WGS sequence"/>
</dbReference>
<dbReference type="InterPro" id="IPR011251">
    <property type="entry name" value="Luciferase-like_dom"/>
</dbReference>
<organism evidence="3 4">
    <name type="scientific">Mycobacterium numidiamassiliense</name>
    <dbReference type="NCBI Taxonomy" id="1841861"/>
    <lineage>
        <taxon>Bacteria</taxon>
        <taxon>Bacillati</taxon>
        <taxon>Actinomycetota</taxon>
        <taxon>Actinomycetes</taxon>
        <taxon>Mycobacteriales</taxon>
        <taxon>Mycobacteriaceae</taxon>
        <taxon>Mycobacterium</taxon>
    </lineage>
</organism>
<dbReference type="GO" id="GO:0016705">
    <property type="term" value="F:oxidoreductase activity, acting on paired donors, with incorporation or reduction of molecular oxygen"/>
    <property type="evidence" value="ECO:0007669"/>
    <property type="project" value="InterPro"/>
</dbReference>
<evidence type="ECO:0000313" key="4">
    <source>
        <dbReference type="Proteomes" id="UP000240424"/>
    </source>
</evidence>
<dbReference type="InterPro" id="IPR036661">
    <property type="entry name" value="Luciferase-like_sf"/>
</dbReference>
<dbReference type="SUPFAM" id="SSF51679">
    <property type="entry name" value="Bacterial luciferase-like"/>
    <property type="match status" value="1"/>
</dbReference>
<proteinExistence type="predicted"/>